<dbReference type="RefSeq" id="XP_016766006.1">
    <property type="nucleotide sequence ID" value="XM_016903874.1"/>
</dbReference>
<dbReference type="InterPro" id="IPR011701">
    <property type="entry name" value="MFS"/>
</dbReference>
<feature type="transmembrane region" description="Helical" evidence="6">
    <location>
        <begin position="83"/>
        <end position="101"/>
    </location>
</feature>
<organism evidence="7 8">
    <name type="scientific">Sphaerulina musiva (strain SO2202)</name>
    <name type="common">Poplar stem canker fungus</name>
    <name type="synonym">Septoria musiva</name>
    <dbReference type="NCBI Taxonomy" id="692275"/>
    <lineage>
        <taxon>Eukaryota</taxon>
        <taxon>Fungi</taxon>
        <taxon>Dikarya</taxon>
        <taxon>Ascomycota</taxon>
        <taxon>Pezizomycotina</taxon>
        <taxon>Dothideomycetes</taxon>
        <taxon>Dothideomycetidae</taxon>
        <taxon>Mycosphaerellales</taxon>
        <taxon>Mycosphaerellaceae</taxon>
        <taxon>Sphaerulina</taxon>
    </lineage>
</organism>
<dbReference type="AlphaFoldDB" id="N1QL11"/>
<dbReference type="InterPro" id="IPR036259">
    <property type="entry name" value="MFS_trans_sf"/>
</dbReference>
<accession>N1QL11</accession>
<evidence type="ECO:0000256" key="5">
    <source>
        <dbReference type="ARBA" id="ARBA00023136"/>
    </source>
</evidence>
<keyword evidence="2" id="KW-0813">Transport</keyword>
<dbReference type="Pfam" id="PF07690">
    <property type="entry name" value="MFS_1"/>
    <property type="match status" value="1"/>
</dbReference>
<dbReference type="Proteomes" id="UP000016931">
    <property type="component" value="Unassembled WGS sequence"/>
</dbReference>
<evidence type="ECO:0000313" key="8">
    <source>
        <dbReference type="Proteomes" id="UP000016931"/>
    </source>
</evidence>
<sequence>MATMADHDQEKTGVVYLERTTSDESTVDDRLHSLTAEEQKKLIRRIDIRLVLTLGCMYCVSLMDRTNLGIAVVAGMGVDLKLIGFRYSTIVLVFFITYVFLQPPATVILRKLGPRIFLPSITLLWGITMLTFAFVKTWTQMIPLRLVLGVFEAGFFPGCAYLLSCWYPRYDLQKRYAVFYLIGSLSSAFSGIMSYGFMQMNGLGNLGPDYGQHYGPTKANPTLRPGVMEGIAGWRWIFIMQGLITCAVAIIGAFTIADFPENAAQKSKSFALGFLNQKEANFIVARIEQDRSDAIAEPFRLATYLRCGLDSKIWGFAALFGLTTTTTYAIAYFLPIILHEGMGFGEALAECLIAPPYVLAAIWMYGCAWYGDKHHLRGPIIILNAILGLIGLPLLGFATNPGARYFGVFLATTSCNANIPSILSFQANNIRGQWKRAFASATLVGAGGIGGIVGSTVFRSEDKPGYGPGIYTTIIAAGLTVVITAGMMWKFQRANQRAEAGGKVIEGLRGFRYTL</sequence>
<keyword evidence="3 6" id="KW-0812">Transmembrane</keyword>
<evidence type="ECO:0000313" key="7">
    <source>
        <dbReference type="EMBL" id="EMF17885.1"/>
    </source>
</evidence>
<dbReference type="Gene3D" id="1.20.1250.20">
    <property type="entry name" value="MFS general substrate transporter like domains"/>
    <property type="match status" value="2"/>
</dbReference>
<evidence type="ECO:0000256" key="1">
    <source>
        <dbReference type="ARBA" id="ARBA00004141"/>
    </source>
</evidence>
<dbReference type="OrthoDB" id="3639251at2759"/>
<dbReference type="eggNOG" id="KOG2533">
    <property type="taxonomic scope" value="Eukaryota"/>
</dbReference>
<feature type="transmembrane region" description="Helical" evidence="6">
    <location>
        <begin position="437"/>
        <end position="458"/>
    </location>
</feature>
<dbReference type="FunFam" id="1.20.1250.20:FF:000013">
    <property type="entry name" value="MFS general substrate transporter"/>
    <property type="match status" value="1"/>
</dbReference>
<feature type="transmembrane region" description="Helical" evidence="6">
    <location>
        <begin position="313"/>
        <end position="335"/>
    </location>
</feature>
<evidence type="ECO:0000256" key="6">
    <source>
        <dbReference type="SAM" id="Phobius"/>
    </source>
</evidence>
<dbReference type="PANTHER" id="PTHR43791">
    <property type="entry name" value="PERMEASE-RELATED"/>
    <property type="match status" value="1"/>
</dbReference>
<keyword evidence="5 6" id="KW-0472">Membrane</keyword>
<feature type="transmembrane region" description="Helical" evidence="6">
    <location>
        <begin position="347"/>
        <end position="368"/>
    </location>
</feature>
<evidence type="ECO:0000256" key="2">
    <source>
        <dbReference type="ARBA" id="ARBA00022448"/>
    </source>
</evidence>
<dbReference type="GeneID" id="27901011"/>
<dbReference type="HOGENOM" id="CLU_001265_0_1_1"/>
<evidence type="ECO:0000256" key="3">
    <source>
        <dbReference type="ARBA" id="ARBA00022692"/>
    </source>
</evidence>
<feature type="transmembrane region" description="Helical" evidence="6">
    <location>
        <begin position="380"/>
        <end position="399"/>
    </location>
</feature>
<name>N1QL11_SPHMS</name>
<feature type="transmembrane region" description="Helical" evidence="6">
    <location>
        <begin position="470"/>
        <end position="489"/>
    </location>
</feature>
<keyword evidence="8" id="KW-1185">Reference proteome</keyword>
<dbReference type="PANTHER" id="PTHR43791:SF47">
    <property type="entry name" value="MAJOR FACILITATOR SUPERFAMILY (MFS) PROFILE DOMAIN-CONTAINING PROTEIN-RELATED"/>
    <property type="match status" value="1"/>
</dbReference>
<feature type="transmembrane region" description="Helical" evidence="6">
    <location>
        <begin position="178"/>
        <end position="198"/>
    </location>
</feature>
<feature type="transmembrane region" description="Helical" evidence="6">
    <location>
        <begin position="46"/>
        <end position="63"/>
    </location>
</feature>
<dbReference type="OMA" id="DSKVWAY"/>
<protein>
    <submittedName>
        <fullName evidence="7">Pantothenate transporter liz1</fullName>
    </submittedName>
</protein>
<evidence type="ECO:0000256" key="4">
    <source>
        <dbReference type="ARBA" id="ARBA00022989"/>
    </source>
</evidence>
<feature type="transmembrane region" description="Helical" evidence="6">
    <location>
        <begin position="146"/>
        <end position="166"/>
    </location>
</feature>
<reference evidence="7 8" key="1">
    <citation type="journal article" date="2012" name="PLoS Pathog.">
        <title>Diverse lifestyles and strategies of plant pathogenesis encoded in the genomes of eighteen Dothideomycetes fungi.</title>
        <authorList>
            <person name="Ohm R.A."/>
            <person name="Feau N."/>
            <person name="Henrissat B."/>
            <person name="Schoch C.L."/>
            <person name="Horwitz B.A."/>
            <person name="Barry K.W."/>
            <person name="Condon B.J."/>
            <person name="Copeland A.C."/>
            <person name="Dhillon B."/>
            <person name="Glaser F."/>
            <person name="Hesse C.N."/>
            <person name="Kosti I."/>
            <person name="LaButti K."/>
            <person name="Lindquist E.A."/>
            <person name="Lucas S."/>
            <person name="Salamov A.A."/>
            <person name="Bradshaw R.E."/>
            <person name="Ciuffetti L."/>
            <person name="Hamelin R.C."/>
            <person name="Kema G.H.J."/>
            <person name="Lawrence C."/>
            <person name="Scott J.A."/>
            <person name="Spatafora J.W."/>
            <person name="Turgeon B.G."/>
            <person name="de Wit P.J.G.M."/>
            <person name="Zhong S."/>
            <person name="Goodwin S.B."/>
            <person name="Grigoriev I.V."/>
        </authorList>
    </citation>
    <scope>NUCLEOTIDE SEQUENCE [LARGE SCALE GENOMIC DNA]</scope>
    <source>
        <strain evidence="7 8">SO2202</strain>
    </source>
</reference>
<dbReference type="FunFam" id="1.20.1250.20:FF:000511">
    <property type="entry name" value="MFS general substrate transporter"/>
    <property type="match status" value="1"/>
</dbReference>
<dbReference type="SUPFAM" id="SSF103473">
    <property type="entry name" value="MFS general substrate transporter"/>
    <property type="match status" value="1"/>
</dbReference>
<comment type="subcellular location">
    <subcellularLocation>
        <location evidence="1">Membrane</location>
        <topology evidence="1">Multi-pass membrane protein</topology>
    </subcellularLocation>
</comment>
<feature type="transmembrane region" description="Helical" evidence="6">
    <location>
        <begin position="236"/>
        <end position="259"/>
    </location>
</feature>
<dbReference type="EMBL" id="KB456260">
    <property type="protein sequence ID" value="EMF17885.1"/>
    <property type="molecule type" value="Genomic_DNA"/>
</dbReference>
<feature type="transmembrane region" description="Helical" evidence="6">
    <location>
        <begin position="113"/>
        <end position="134"/>
    </location>
</feature>
<keyword evidence="4 6" id="KW-1133">Transmembrane helix</keyword>
<dbReference type="GO" id="GO:0022857">
    <property type="term" value="F:transmembrane transporter activity"/>
    <property type="evidence" value="ECO:0007669"/>
    <property type="project" value="InterPro"/>
</dbReference>
<gene>
    <name evidence="7" type="ORF">SEPMUDRAFT_146801</name>
</gene>
<feature type="transmembrane region" description="Helical" evidence="6">
    <location>
        <begin position="405"/>
        <end position="425"/>
    </location>
</feature>
<dbReference type="GO" id="GO:0016020">
    <property type="term" value="C:membrane"/>
    <property type="evidence" value="ECO:0007669"/>
    <property type="project" value="UniProtKB-SubCell"/>
</dbReference>
<proteinExistence type="predicted"/>